<proteinExistence type="predicted"/>
<organism evidence="1 2">
    <name type="scientific">Ceratodon purpureus</name>
    <name type="common">Fire moss</name>
    <name type="synonym">Dicranum purpureum</name>
    <dbReference type="NCBI Taxonomy" id="3225"/>
    <lineage>
        <taxon>Eukaryota</taxon>
        <taxon>Viridiplantae</taxon>
        <taxon>Streptophyta</taxon>
        <taxon>Embryophyta</taxon>
        <taxon>Bryophyta</taxon>
        <taxon>Bryophytina</taxon>
        <taxon>Bryopsida</taxon>
        <taxon>Dicranidae</taxon>
        <taxon>Pseudoditrichales</taxon>
        <taxon>Ditrichaceae</taxon>
        <taxon>Ceratodon</taxon>
    </lineage>
</organism>
<dbReference type="EMBL" id="CM026431">
    <property type="protein sequence ID" value="KAG0558273.1"/>
    <property type="molecule type" value="Genomic_DNA"/>
</dbReference>
<gene>
    <name evidence="1" type="ORF">KC19_10G015200</name>
</gene>
<sequence length="264" mass="28026">MAKGRSVVLQWLSIVYARQERLHLRLPDIPAIGRTLTDSSVFDWTDECSCEARELGEAARYTFDAYLRFLENPLYLPGSTSAHPIVLEESDADVVSAGGGEAMEVCVAEASAPLVNGVLGAACTEKCSAMAPPPAMEAVPEGDAVTSSSPTVRVEMVFVSPSASDDDYDRPVGASSPIVVYSSRPSSVAAPPVSSAECTMPIQTSVKGLTMAQLLQYAAEVDESMEDASTSSESDYGHLRSFYSTSASSLDSAFYSFTTRETAS</sequence>
<accession>A0A8T0GGX1</accession>
<keyword evidence="2" id="KW-1185">Reference proteome</keyword>
<name>A0A8T0GGX1_CERPU</name>
<dbReference type="Proteomes" id="UP000822688">
    <property type="component" value="Chromosome 10"/>
</dbReference>
<evidence type="ECO:0000313" key="2">
    <source>
        <dbReference type="Proteomes" id="UP000822688"/>
    </source>
</evidence>
<feature type="non-terminal residue" evidence="1">
    <location>
        <position position="264"/>
    </location>
</feature>
<reference evidence="1" key="1">
    <citation type="submission" date="2020-06" db="EMBL/GenBank/DDBJ databases">
        <title>WGS assembly of Ceratodon purpureus strain R40.</title>
        <authorList>
            <person name="Carey S.B."/>
            <person name="Jenkins J."/>
            <person name="Shu S."/>
            <person name="Lovell J.T."/>
            <person name="Sreedasyam A."/>
            <person name="Maumus F."/>
            <person name="Tiley G.P."/>
            <person name="Fernandez-Pozo N."/>
            <person name="Barry K."/>
            <person name="Chen C."/>
            <person name="Wang M."/>
            <person name="Lipzen A."/>
            <person name="Daum C."/>
            <person name="Saski C.A."/>
            <person name="Payton A.C."/>
            <person name="Mcbreen J.C."/>
            <person name="Conrad R.E."/>
            <person name="Kollar L.M."/>
            <person name="Olsson S."/>
            <person name="Huttunen S."/>
            <person name="Landis J.B."/>
            <person name="Wickett N.J."/>
            <person name="Johnson M.G."/>
            <person name="Rensing S.A."/>
            <person name="Grimwood J."/>
            <person name="Schmutz J."/>
            <person name="Mcdaniel S.F."/>
        </authorList>
    </citation>
    <scope>NUCLEOTIDE SEQUENCE</scope>
    <source>
        <strain evidence="1">R40</strain>
    </source>
</reference>
<protein>
    <submittedName>
        <fullName evidence="1">Uncharacterized protein</fullName>
    </submittedName>
</protein>
<evidence type="ECO:0000313" key="1">
    <source>
        <dbReference type="EMBL" id="KAG0558273.1"/>
    </source>
</evidence>
<comment type="caution">
    <text evidence="1">The sequence shown here is derived from an EMBL/GenBank/DDBJ whole genome shotgun (WGS) entry which is preliminary data.</text>
</comment>
<dbReference type="AlphaFoldDB" id="A0A8T0GGX1"/>